<name>A0ABP6S4L4_9ACTN</name>
<evidence type="ECO:0000313" key="1">
    <source>
        <dbReference type="EMBL" id="GAA3368127.1"/>
    </source>
</evidence>
<reference evidence="2" key="1">
    <citation type="journal article" date="2019" name="Int. J. Syst. Evol. Microbiol.">
        <title>The Global Catalogue of Microorganisms (GCM) 10K type strain sequencing project: providing services to taxonomists for standard genome sequencing and annotation.</title>
        <authorList>
            <consortium name="The Broad Institute Genomics Platform"/>
            <consortium name="The Broad Institute Genome Sequencing Center for Infectious Disease"/>
            <person name="Wu L."/>
            <person name="Ma J."/>
        </authorList>
    </citation>
    <scope>NUCLEOTIDE SEQUENCE [LARGE SCALE GENOMIC DNA]</scope>
    <source>
        <strain evidence="2">JCM 9651</strain>
    </source>
</reference>
<gene>
    <name evidence="1" type="ORF">GCM10020367_05220</name>
</gene>
<dbReference type="Proteomes" id="UP001499990">
    <property type="component" value="Unassembled WGS sequence"/>
</dbReference>
<keyword evidence="2" id="KW-1185">Reference proteome</keyword>
<protein>
    <submittedName>
        <fullName evidence="1">Uncharacterized protein</fullName>
    </submittedName>
</protein>
<dbReference type="EMBL" id="BAAAYL010000001">
    <property type="protein sequence ID" value="GAA3368127.1"/>
    <property type="molecule type" value="Genomic_DNA"/>
</dbReference>
<organism evidence="1 2">
    <name type="scientific">Streptomyces sannanensis</name>
    <dbReference type="NCBI Taxonomy" id="285536"/>
    <lineage>
        <taxon>Bacteria</taxon>
        <taxon>Bacillati</taxon>
        <taxon>Actinomycetota</taxon>
        <taxon>Actinomycetes</taxon>
        <taxon>Kitasatosporales</taxon>
        <taxon>Streptomycetaceae</taxon>
        <taxon>Streptomyces</taxon>
    </lineage>
</organism>
<evidence type="ECO:0000313" key="2">
    <source>
        <dbReference type="Proteomes" id="UP001499990"/>
    </source>
</evidence>
<comment type="caution">
    <text evidence="1">The sequence shown here is derived from an EMBL/GenBank/DDBJ whole genome shotgun (WGS) entry which is preliminary data.</text>
</comment>
<sequence>MNAAYVQHRRFERSVAELRLMGVRVLYGEGGFAPNQPGQGKSKEYPWHLVLDMAQELAGP</sequence>
<accession>A0ABP6S4L4</accession>
<proteinExistence type="predicted"/>